<reference evidence="1 2" key="1">
    <citation type="journal article" date="2021" name="Front. Microbiol.">
        <title>Prevalence and Genetic Analysis of Chromosomal mcr-3/7 in Aeromonas From U.S. Animal-Derived Samples.</title>
        <authorList>
            <person name="Wang Y."/>
            <person name="Hou N."/>
            <person name="Rasooly R."/>
            <person name="Gu Y."/>
            <person name="He X."/>
        </authorList>
    </citation>
    <scope>NUCLEOTIDE SEQUENCE [LARGE SCALE GENOMIC DNA]</scope>
    <source>
        <strain evidence="1 2">4608</strain>
    </source>
</reference>
<evidence type="ECO:0000313" key="2">
    <source>
        <dbReference type="Proteomes" id="UP000679312"/>
    </source>
</evidence>
<dbReference type="Proteomes" id="UP000679312">
    <property type="component" value="Chromosome"/>
</dbReference>
<evidence type="ECO:0000313" key="1">
    <source>
        <dbReference type="EMBL" id="QWL62036.1"/>
    </source>
</evidence>
<gene>
    <name evidence="1" type="ORF">HQ399_07120</name>
</gene>
<organism evidence="1 2">
    <name type="scientific">Aeromonas jandaei</name>
    <dbReference type="NCBI Taxonomy" id="650"/>
    <lineage>
        <taxon>Bacteria</taxon>
        <taxon>Pseudomonadati</taxon>
        <taxon>Pseudomonadota</taxon>
        <taxon>Gammaproteobacteria</taxon>
        <taxon>Aeromonadales</taxon>
        <taxon>Aeromonadaceae</taxon>
        <taxon>Aeromonas</taxon>
    </lineage>
</organism>
<accession>A0ABD7EL83</accession>
<dbReference type="RefSeq" id="WP_215803292.1">
    <property type="nucleotide sequence ID" value="NZ_CP053881.1"/>
</dbReference>
<name>A0ABD7EL83_AERJA</name>
<dbReference type="AlphaFoldDB" id="A0ABD7EL83"/>
<sequence length="103" mass="11260">MRLFVDKTNIMEVADYKGMLLFGIRKGGSLLRHFLTDGVTGVTDSSNSTDMSPFFTGLPLQSVEVAVDKPGAFRADLISQGVVITHWLTACSVAALRMSVQHW</sequence>
<proteinExistence type="predicted"/>
<dbReference type="EMBL" id="CP053881">
    <property type="protein sequence ID" value="QWL62036.1"/>
    <property type="molecule type" value="Genomic_DNA"/>
</dbReference>
<protein>
    <submittedName>
        <fullName evidence="1">Uncharacterized protein</fullName>
    </submittedName>
</protein>